<name>A0A081NFI6_9GAMM</name>
<dbReference type="RefSeq" id="WP_034837219.1">
    <property type="nucleotide sequence ID" value="NZ_JOKH01000003.1"/>
</dbReference>
<dbReference type="PANTHER" id="PTHR41791:SF1">
    <property type="entry name" value="SSL7039 PROTEIN"/>
    <property type="match status" value="1"/>
</dbReference>
<dbReference type="AlphaFoldDB" id="A0A081NFI6"/>
<dbReference type="SUPFAM" id="SSF143011">
    <property type="entry name" value="RelE-like"/>
    <property type="match status" value="1"/>
</dbReference>
<dbReference type="InterPro" id="IPR014056">
    <property type="entry name" value="TypeIITA-like_toxin_pred"/>
</dbReference>
<reference evidence="1 2" key="1">
    <citation type="submission" date="2014-06" db="EMBL/GenBank/DDBJ databases">
        <title>Whole Genome Sequences of Three Symbiotic Endozoicomonas Bacteria.</title>
        <authorList>
            <person name="Neave M.J."/>
            <person name="Apprill A."/>
            <person name="Voolstra C.R."/>
        </authorList>
    </citation>
    <scope>NUCLEOTIDE SEQUENCE [LARGE SCALE GENOMIC DNA]</scope>
    <source>
        <strain evidence="1 2">DSM 25634</strain>
    </source>
</reference>
<protein>
    <recommendedName>
        <fullName evidence="3">Addiction module antitoxin RelB</fullName>
    </recommendedName>
</protein>
<dbReference type="STRING" id="1137799.GZ78_15345"/>
<dbReference type="Pfam" id="PF05973">
    <property type="entry name" value="Gp49"/>
    <property type="match status" value="1"/>
</dbReference>
<evidence type="ECO:0008006" key="3">
    <source>
        <dbReference type="Google" id="ProtNLM"/>
    </source>
</evidence>
<dbReference type="InterPro" id="IPR009241">
    <property type="entry name" value="HigB-like"/>
</dbReference>
<dbReference type="Proteomes" id="UP000028073">
    <property type="component" value="Unassembled WGS sequence"/>
</dbReference>
<organism evidence="1 2">
    <name type="scientific">Endozoicomonas numazuensis</name>
    <dbReference type="NCBI Taxonomy" id="1137799"/>
    <lineage>
        <taxon>Bacteria</taxon>
        <taxon>Pseudomonadati</taxon>
        <taxon>Pseudomonadota</taxon>
        <taxon>Gammaproteobacteria</taxon>
        <taxon>Oceanospirillales</taxon>
        <taxon>Endozoicomonadaceae</taxon>
        <taxon>Endozoicomonas</taxon>
    </lineage>
</organism>
<dbReference type="PANTHER" id="PTHR41791">
    <property type="entry name" value="SSL7039 PROTEIN"/>
    <property type="match status" value="1"/>
</dbReference>
<dbReference type="OrthoDB" id="9800258at2"/>
<dbReference type="NCBIfam" id="TIGR02683">
    <property type="entry name" value="upstrm_HI1419"/>
    <property type="match status" value="1"/>
</dbReference>
<keyword evidence="2" id="KW-1185">Reference proteome</keyword>
<evidence type="ECO:0000313" key="2">
    <source>
        <dbReference type="Proteomes" id="UP000028073"/>
    </source>
</evidence>
<dbReference type="eggNOG" id="COG3657">
    <property type="taxonomic scope" value="Bacteria"/>
</dbReference>
<dbReference type="Gene3D" id="3.30.2310.20">
    <property type="entry name" value="RelE-like"/>
    <property type="match status" value="1"/>
</dbReference>
<dbReference type="PIRSF" id="PIRSF028744">
    <property type="entry name" value="Addict_mod_HI1419"/>
    <property type="match status" value="1"/>
</dbReference>
<gene>
    <name evidence="1" type="ORF">GZ78_15345</name>
</gene>
<proteinExistence type="predicted"/>
<comment type="caution">
    <text evidence="1">The sequence shown here is derived from an EMBL/GenBank/DDBJ whole genome shotgun (WGS) entry which is preliminary data.</text>
</comment>
<evidence type="ECO:0000313" key="1">
    <source>
        <dbReference type="EMBL" id="KEQ17209.1"/>
    </source>
</evidence>
<dbReference type="EMBL" id="JOKH01000003">
    <property type="protein sequence ID" value="KEQ17209.1"/>
    <property type="molecule type" value="Genomic_DNA"/>
</dbReference>
<dbReference type="InterPro" id="IPR035093">
    <property type="entry name" value="RelE/ParE_toxin_dom_sf"/>
</dbReference>
<sequence>MSYEIVSTETFNRWLAKVKDRQARKAIAMRLTRAEAGNLGDVKPVGGAVSEMRIFVGKGYRIYFTIRDGKLVILLCGGDKSSQARDIEQAKEILNDLED</sequence>
<accession>A0A081NFI6</accession>